<dbReference type="EMBL" id="JBIGHW010000001">
    <property type="protein sequence ID" value="MFG6439057.1"/>
    <property type="molecule type" value="Genomic_DNA"/>
</dbReference>
<organism evidence="1 2">
    <name type="scientific">Pelomonas margarita</name>
    <dbReference type="NCBI Taxonomy" id="3299031"/>
    <lineage>
        <taxon>Bacteria</taxon>
        <taxon>Pseudomonadati</taxon>
        <taxon>Pseudomonadota</taxon>
        <taxon>Betaproteobacteria</taxon>
        <taxon>Burkholderiales</taxon>
        <taxon>Sphaerotilaceae</taxon>
        <taxon>Roseateles</taxon>
    </lineage>
</organism>
<gene>
    <name evidence="1" type="ORF">ACG0Z3_00010</name>
</gene>
<accession>A0ABW7FBV0</accession>
<comment type="caution">
    <text evidence="1">The sequence shown here is derived from an EMBL/GenBank/DDBJ whole genome shotgun (WGS) entry which is preliminary data.</text>
</comment>
<evidence type="ECO:0000313" key="1">
    <source>
        <dbReference type="EMBL" id="MFG6439057.1"/>
    </source>
</evidence>
<keyword evidence="2" id="KW-1185">Reference proteome</keyword>
<reference evidence="1 2" key="1">
    <citation type="submission" date="2024-08" db="EMBL/GenBank/DDBJ databases">
        <authorList>
            <person name="Lu H."/>
        </authorList>
    </citation>
    <scope>NUCLEOTIDE SEQUENCE [LARGE SCALE GENOMIC DNA]</scope>
    <source>
        <strain evidence="1 2">LKC17W</strain>
    </source>
</reference>
<proteinExistence type="predicted"/>
<dbReference type="RefSeq" id="WP_394394318.1">
    <property type="nucleotide sequence ID" value="NZ_JBIGHW010000001.1"/>
</dbReference>
<evidence type="ECO:0000313" key="2">
    <source>
        <dbReference type="Proteomes" id="UP001606301"/>
    </source>
</evidence>
<protein>
    <submittedName>
        <fullName evidence="1">Uncharacterized protein</fullName>
    </submittedName>
</protein>
<name>A0ABW7FBV0_9BURK</name>
<dbReference type="Proteomes" id="UP001606301">
    <property type="component" value="Unassembled WGS sequence"/>
</dbReference>
<sequence>MAKYRALASAAGLSCWEVVEPLGQVKLERWLFAPSSEQRRVAQPDFARVHVKLRRKDVTLTLL</sequence>